<reference evidence="1 2" key="1">
    <citation type="journal article" date="2016" name="Nat. Commun.">
        <title>Thousands of microbial genomes shed light on interconnected biogeochemical processes in an aquifer system.</title>
        <authorList>
            <person name="Anantharaman K."/>
            <person name="Brown C.T."/>
            <person name="Hug L.A."/>
            <person name="Sharon I."/>
            <person name="Castelle C.J."/>
            <person name="Probst A.J."/>
            <person name="Thomas B.C."/>
            <person name="Singh A."/>
            <person name="Wilkins M.J."/>
            <person name="Karaoz U."/>
            <person name="Brodie E.L."/>
            <person name="Williams K.H."/>
            <person name="Hubbard S.S."/>
            <person name="Banfield J.F."/>
        </authorList>
    </citation>
    <scope>NUCLEOTIDE SEQUENCE [LARGE SCALE GENOMIC DNA]</scope>
</reference>
<protein>
    <recommendedName>
        <fullName evidence="3">Nucleotidyl transferase AbiEii/AbiGii toxin family protein</fullName>
    </recommendedName>
</protein>
<name>A0A1F7IH62_9BACT</name>
<dbReference type="STRING" id="1802055.A3A74_00065"/>
<accession>A0A1F7IH62</accession>
<dbReference type="EMBL" id="MGAF01000005">
    <property type="protein sequence ID" value="OGK42687.1"/>
    <property type="molecule type" value="Genomic_DNA"/>
</dbReference>
<dbReference type="Gene3D" id="3.10.450.620">
    <property type="entry name" value="JHP933, nucleotidyltransferase-like core domain"/>
    <property type="match status" value="1"/>
</dbReference>
<evidence type="ECO:0000313" key="1">
    <source>
        <dbReference type="EMBL" id="OGK42687.1"/>
    </source>
</evidence>
<dbReference type="Proteomes" id="UP000179270">
    <property type="component" value="Unassembled WGS sequence"/>
</dbReference>
<organism evidence="1 2">
    <name type="scientific">Candidatus Roizmanbacteria bacterium RIFCSPLOWO2_01_FULL_35_13</name>
    <dbReference type="NCBI Taxonomy" id="1802055"/>
    <lineage>
        <taxon>Bacteria</taxon>
        <taxon>Candidatus Roizmaniibacteriota</taxon>
    </lineage>
</organism>
<evidence type="ECO:0008006" key="3">
    <source>
        <dbReference type="Google" id="ProtNLM"/>
    </source>
</evidence>
<gene>
    <name evidence="1" type="ORF">A3A74_00065</name>
</gene>
<sequence>MEPELVNKQAKELGISPVEIVREEMEVFIVDALSRSKISNRIVFKGGTALRLVYGSPRFSQDLDFSLIKNSNFPEFVRVIKKIEKSRDGLAIKDIYDKRNTLFALLLVKNKLLNQSFFIKVEISKKKYGLKKSDYELKAVRSPVSILTPLIDTYSLERIFYEKKLAVKSRQEPRDYFDLWWLGEKLGKKIQIGQPKIHRGKFAGEISQLLPDYLKSWPKNFLIPLRSHPSIKK</sequence>
<dbReference type="InterPro" id="IPR014942">
    <property type="entry name" value="AbiEii"/>
</dbReference>
<dbReference type="AlphaFoldDB" id="A0A1F7IH62"/>
<proteinExistence type="predicted"/>
<comment type="caution">
    <text evidence="1">The sequence shown here is derived from an EMBL/GenBank/DDBJ whole genome shotgun (WGS) entry which is preliminary data.</text>
</comment>
<evidence type="ECO:0000313" key="2">
    <source>
        <dbReference type="Proteomes" id="UP000179270"/>
    </source>
</evidence>
<dbReference type="Pfam" id="PF08843">
    <property type="entry name" value="AbiEii"/>
    <property type="match status" value="1"/>
</dbReference>